<dbReference type="InterPro" id="IPR036614">
    <property type="entry name" value="RusA-like_sf"/>
</dbReference>
<dbReference type="EMBL" id="LAZR01000328">
    <property type="protein sequence ID" value="KKN74377.1"/>
    <property type="molecule type" value="Genomic_DNA"/>
</dbReference>
<protein>
    <submittedName>
        <fullName evidence="1">Uncharacterized protein</fullName>
    </submittedName>
</protein>
<dbReference type="GO" id="GO:0006310">
    <property type="term" value="P:DNA recombination"/>
    <property type="evidence" value="ECO:0007669"/>
    <property type="project" value="InterPro"/>
</dbReference>
<dbReference type="Gene3D" id="3.30.1330.70">
    <property type="entry name" value="Holliday junction resolvase RusA"/>
    <property type="match status" value="1"/>
</dbReference>
<dbReference type="InterPro" id="IPR008822">
    <property type="entry name" value="Endonuclease_RusA-like"/>
</dbReference>
<dbReference type="Pfam" id="PF05866">
    <property type="entry name" value="RusA"/>
    <property type="match status" value="1"/>
</dbReference>
<organism evidence="1">
    <name type="scientific">marine sediment metagenome</name>
    <dbReference type="NCBI Taxonomy" id="412755"/>
    <lineage>
        <taxon>unclassified sequences</taxon>
        <taxon>metagenomes</taxon>
        <taxon>ecological metagenomes</taxon>
    </lineage>
</organism>
<comment type="caution">
    <text evidence="1">The sequence shown here is derived from an EMBL/GenBank/DDBJ whole genome shotgun (WGS) entry which is preliminary data.</text>
</comment>
<proteinExistence type="predicted"/>
<evidence type="ECO:0000313" key="1">
    <source>
        <dbReference type="EMBL" id="KKN74377.1"/>
    </source>
</evidence>
<dbReference type="GO" id="GO:0006281">
    <property type="term" value="P:DNA repair"/>
    <property type="evidence" value="ECO:0007669"/>
    <property type="project" value="InterPro"/>
</dbReference>
<name>A0A0F9THL0_9ZZZZ</name>
<dbReference type="GO" id="GO:0000287">
    <property type="term" value="F:magnesium ion binding"/>
    <property type="evidence" value="ECO:0007669"/>
    <property type="project" value="InterPro"/>
</dbReference>
<gene>
    <name evidence="1" type="ORF">LCGC14_0391780</name>
</gene>
<sequence>MTGRAVQFQVDGKPVPQGSMRAFLVKGRPVITSSNPNLKEWRNIVAFQAQGASDGRPLEGPVGVTAAFRLPRPKSRPKKDRYPDRRPDLDKLVRALLDGMTGPVFADDSQVCMIEVRKSYALDESAGVVVRVWELADSE</sequence>
<accession>A0A0F9THL0</accession>
<dbReference type="SUPFAM" id="SSF103084">
    <property type="entry name" value="Holliday junction resolvase RusA"/>
    <property type="match status" value="1"/>
</dbReference>
<dbReference type="AlphaFoldDB" id="A0A0F9THL0"/>
<reference evidence="1" key="1">
    <citation type="journal article" date="2015" name="Nature">
        <title>Complex archaea that bridge the gap between prokaryotes and eukaryotes.</title>
        <authorList>
            <person name="Spang A."/>
            <person name="Saw J.H."/>
            <person name="Jorgensen S.L."/>
            <person name="Zaremba-Niedzwiedzka K."/>
            <person name="Martijn J."/>
            <person name="Lind A.E."/>
            <person name="van Eijk R."/>
            <person name="Schleper C."/>
            <person name="Guy L."/>
            <person name="Ettema T.J."/>
        </authorList>
    </citation>
    <scope>NUCLEOTIDE SEQUENCE</scope>
</reference>